<protein>
    <submittedName>
        <fullName evidence="3">LTXXQ motif protein</fullName>
    </submittedName>
</protein>
<feature type="region of interest" description="Disordered" evidence="1">
    <location>
        <begin position="230"/>
        <end position="272"/>
    </location>
</feature>
<feature type="signal peptide" evidence="2">
    <location>
        <begin position="1"/>
        <end position="26"/>
    </location>
</feature>
<evidence type="ECO:0000256" key="1">
    <source>
        <dbReference type="SAM" id="MobiDB-lite"/>
    </source>
</evidence>
<evidence type="ECO:0000313" key="4">
    <source>
        <dbReference type="Proteomes" id="UP000323917"/>
    </source>
</evidence>
<name>A0A5B9QBH7_9BACT</name>
<sequence precursor="true">MRNTKHFICMCALALLGEGNVSLLSAQEGEPAITPAEQPKSADGQRGGFLGRGRMGKQALGMVPLLQVDSVKQELRVEGEQAAQLESFTLQVREDFAEEIRQLLQALRSANPEDRKQFRDKVGEIAQRINERLDTVLNKDQSDRLKQIDLQLGLRKNGPAAALTSSDIAMALDLTPEQKKQLRAQARESQGSEPKSLAEVRQDVSEILTPDQQAKLENLLGAEFDLPAALLEKDAGRGQGGRRRIEGRQRRANRRALEPSEQKVEAPEPPAI</sequence>
<dbReference type="KEGG" id="bgok:Pr1d_22130"/>
<evidence type="ECO:0000256" key="2">
    <source>
        <dbReference type="SAM" id="SignalP"/>
    </source>
</evidence>
<dbReference type="EMBL" id="CP042913">
    <property type="protein sequence ID" value="QEG34925.1"/>
    <property type="molecule type" value="Genomic_DNA"/>
</dbReference>
<gene>
    <name evidence="3" type="ORF">Pr1d_22130</name>
</gene>
<feature type="region of interest" description="Disordered" evidence="1">
    <location>
        <begin position="31"/>
        <end position="51"/>
    </location>
</feature>
<dbReference type="RefSeq" id="WP_148073498.1">
    <property type="nucleotide sequence ID" value="NZ_CP042913.1"/>
</dbReference>
<proteinExistence type="predicted"/>
<dbReference type="Proteomes" id="UP000323917">
    <property type="component" value="Chromosome"/>
</dbReference>
<keyword evidence="2" id="KW-0732">Signal</keyword>
<evidence type="ECO:0000313" key="3">
    <source>
        <dbReference type="EMBL" id="QEG34925.1"/>
    </source>
</evidence>
<feature type="compositionally biased region" description="Basic and acidic residues" evidence="1">
    <location>
        <begin position="243"/>
        <end position="266"/>
    </location>
</feature>
<dbReference type="AlphaFoldDB" id="A0A5B9QBH7"/>
<keyword evidence="4" id="KW-1185">Reference proteome</keyword>
<dbReference type="OrthoDB" id="9825479at2"/>
<reference evidence="3 4" key="1">
    <citation type="submission" date="2019-08" db="EMBL/GenBank/DDBJ databases">
        <title>Deep-cultivation of Planctomycetes and their phenomic and genomic characterization uncovers novel biology.</title>
        <authorList>
            <person name="Wiegand S."/>
            <person name="Jogler M."/>
            <person name="Boedeker C."/>
            <person name="Pinto D."/>
            <person name="Vollmers J."/>
            <person name="Rivas-Marin E."/>
            <person name="Kohn T."/>
            <person name="Peeters S.H."/>
            <person name="Heuer A."/>
            <person name="Rast P."/>
            <person name="Oberbeckmann S."/>
            <person name="Bunk B."/>
            <person name="Jeske O."/>
            <person name="Meyerdierks A."/>
            <person name="Storesund J.E."/>
            <person name="Kallscheuer N."/>
            <person name="Luecker S."/>
            <person name="Lage O.M."/>
            <person name="Pohl T."/>
            <person name="Merkel B.J."/>
            <person name="Hornburger P."/>
            <person name="Mueller R.-W."/>
            <person name="Bruemmer F."/>
            <person name="Labrenz M."/>
            <person name="Spormann A.M."/>
            <person name="Op den Camp H."/>
            <person name="Overmann J."/>
            <person name="Amann R."/>
            <person name="Jetten M.S.M."/>
            <person name="Mascher T."/>
            <person name="Medema M.H."/>
            <person name="Devos D.P."/>
            <person name="Kaster A.-K."/>
            <person name="Ovreas L."/>
            <person name="Rohde M."/>
            <person name="Galperin M.Y."/>
            <person name="Jogler C."/>
        </authorList>
    </citation>
    <scope>NUCLEOTIDE SEQUENCE [LARGE SCALE GENOMIC DNA]</scope>
    <source>
        <strain evidence="3 4">Pr1d</strain>
    </source>
</reference>
<organism evidence="3 4">
    <name type="scientific">Bythopirellula goksoeyrii</name>
    <dbReference type="NCBI Taxonomy" id="1400387"/>
    <lineage>
        <taxon>Bacteria</taxon>
        <taxon>Pseudomonadati</taxon>
        <taxon>Planctomycetota</taxon>
        <taxon>Planctomycetia</taxon>
        <taxon>Pirellulales</taxon>
        <taxon>Lacipirellulaceae</taxon>
        <taxon>Bythopirellula</taxon>
    </lineage>
</organism>
<feature type="region of interest" description="Disordered" evidence="1">
    <location>
        <begin position="179"/>
        <end position="199"/>
    </location>
</feature>
<accession>A0A5B9QBH7</accession>
<feature type="chain" id="PRO_5022886924" evidence="2">
    <location>
        <begin position="27"/>
        <end position="272"/>
    </location>
</feature>